<dbReference type="NCBIfam" id="TIGR03696">
    <property type="entry name" value="Rhs_assc_core"/>
    <property type="match status" value="1"/>
</dbReference>
<keyword evidence="5" id="KW-1185">Reference proteome</keyword>
<organism evidence="4 5">
    <name type="scientific">Solitalea canadensis (strain ATCC 29591 / DSM 3403 / JCM 21819 / LMG 8368 / NBRC 15130 / NCIMB 12057 / USAM 9D)</name>
    <name type="common">Flexibacter canadensis</name>
    <dbReference type="NCBI Taxonomy" id="929556"/>
    <lineage>
        <taxon>Bacteria</taxon>
        <taxon>Pseudomonadati</taxon>
        <taxon>Bacteroidota</taxon>
        <taxon>Sphingobacteriia</taxon>
        <taxon>Sphingobacteriales</taxon>
        <taxon>Sphingobacteriaceae</taxon>
        <taxon>Solitalea</taxon>
    </lineage>
</organism>
<evidence type="ECO:0000259" key="3">
    <source>
        <dbReference type="Pfam" id="PF25023"/>
    </source>
</evidence>
<protein>
    <submittedName>
        <fullName evidence="4">RHS repeat-associated core domain protein</fullName>
    </submittedName>
</protein>
<dbReference type="InterPro" id="IPR055015">
    <property type="entry name" value="GCX_COOH"/>
</dbReference>
<sequence>MKAFCFFIIIVSSLLIADLANAQIIQSQDAIVLPVSGQPSLTIGNGSNIQYISGQSITLLPGVHIQGGANFEAKISSFVINPAPSNPNTNNEMNWIVNKIFDENGNAISENKSFFDYSGKPLQNQWRDISRGHVLASQTLYDAFQQPVISTLPAPTNNGAFAYKGDFVQNASGTVYNYQNFDTNGKLNAPDVVGKTTIGTLGWYYSTNNTFEKYVPETSYPYSRSDFYNDGSGEGRRAAGVGDQLKMGSGHESQAMTLPVTSELNNYIAVRNKFFAVDSVGSLPSSLLNETYQTVGIDPNGQKGISITDKNGKALMSARWLSTATAAWYAPVNTVTLSSNQYTYTIDPASSVNSNYSYLEKITLVGDGTVRVFHSGGLVYTGIASGYSSPPIVGGAMIVRIESDKPFKVNYNGVSGSVSQTACSDCDADYKGNAFHYFSLLKPSAITVTGGAYTIYDLTTDLVVSGTTLPAGFYKIIPDSLKSDITLTYTNAFEDISYNFYNQLGQLVATIAPEGVKQLLQTNFNNISKKENIPFSTFYNYDARGQLMRVKVWDGGTTEYAYRKDGNIRFSQNSLQVAKNSFSYTNYDQYGRAVESGEYVYGTTGTNFTSAKASSTILESIANDGGLANFSTLKMDWVRTEYDVASKNVNAVASGYVQDFTYGGIAYTQSANSETWYSYDDQGQLTWKVQNITGLGTKTIDYTYDFNGNVLQVVYQKNTPAERFYHDYEYDLDKRLSVVYTSKDGASKTLEAKYYYYLHGPLKRVELADNLQGIDYTYTPQGWLKTINHPSGDKSKDPGQDGSTNSFAQDVFGMSMEYFSGDYIRSGSNIASVSPGTGYTPYYNGNIQGLTWSNKQTTGGTASAKMSAFKYDAKYQLNESVQGTPDYSKGTFIGSNAYKETFTYRDAHGNIGSLTRNDGLGNVVDNFSYTYGANSNRLTAVPGYSSYEYDALGQLTRQNKSTTNDIKVKYDVTGKVIALYDKDDNLKVSYTYDENGQRIKKEDKTTGLITWYVSDVAGATMAIYEKQSTGAINLMEQPIYGADRLGTFFVQGSIRRYELKDHMGNVRGLLLRSKNGINADIYSFKDYYAFGSKSQSGGTDDYRYDYQGQYAEKDKETDWNAFDLRMYDAKIGRWLSVDPKNQYWSPYVGMGNNPVSRTDPDGGLDGWYNDENGNATFNKDVNSQGDLATLGIKGSYIGQSFSGHDKNGYGIAGDKFGNLSMSLPEVEVSTQRDFWRNATKNNPYMPTQFFDGIGIQVTFSASTYFGTYNYTAGLYLDNYGFRGFVNTGLGFGAHTPGFGVTPSVFGVNYNSSRIPDPDNAFAGNSVASAFGAGPISFSIAQSSKDKNPFIDIPSCTVYTFGRNLISSYSFETNISRTFLMGFDFHDRHLKQ</sequence>
<evidence type="ECO:0000313" key="4">
    <source>
        <dbReference type="EMBL" id="AFD09184.1"/>
    </source>
</evidence>
<keyword evidence="1" id="KW-0677">Repeat</keyword>
<dbReference type="STRING" id="929556.Solca_4194"/>
<dbReference type="PANTHER" id="PTHR32305:SF15">
    <property type="entry name" value="PROTEIN RHSA-RELATED"/>
    <property type="match status" value="1"/>
</dbReference>
<proteinExistence type="predicted"/>
<feature type="domain" description="Teneurin-like YD-shell" evidence="3">
    <location>
        <begin position="868"/>
        <end position="1138"/>
    </location>
</feature>
<dbReference type="InterPro" id="IPR050708">
    <property type="entry name" value="T6SS_VgrG/RHS"/>
</dbReference>
<evidence type="ECO:0000256" key="1">
    <source>
        <dbReference type="ARBA" id="ARBA00022737"/>
    </source>
</evidence>
<dbReference type="InterPro" id="IPR056823">
    <property type="entry name" value="TEN-like_YD-shell"/>
</dbReference>
<dbReference type="Gene3D" id="2.180.10.10">
    <property type="entry name" value="RHS repeat-associated core"/>
    <property type="match status" value="1"/>
</dbReference>
<dbReference type="InterPro" id="IPR022385">
    <property type="entry name" value="Rhs_assc_core"/>
</dbReference>
<dbReference type="NCBIfam" id="NF045639">
    <property type="entry name" value="GCX_COOH"/>
    <property type="match status" value="1"/>
</dbReference>
<name>H8KLN0_SOLCM</name>
<dbReference type="PANTHER" id="PTHR32305">
    <property type="match status" value="1"/>
</dbReference>
<feature type="signal peptide" evidence="2">
    <location>
        <begin position="1"/>
        <end position="22"/>
    </location>
</feature>
<dbReference type="eggNOG" id="COG3209">
    <property type="taxonomic scope" value="Bacteria"/>
</dbReference>
<dbReference type="Pfam" id="PF25023">
    <property type="entry name" value="TEN_YD-shell"/>
    <property type="match status" value="1"/>
</dbReference>
<dbReference type="OrthoDB" id="2972467at2"/>
<feature type="chain" id="PRO_5003612921" evidence="2">
    <location>
        <begin position="23"/>
        <end position="1391"/>
    </location>
</feature>
<accession>H8KLN0</accession>
<evidence type="ECO:0000313" key="5">
    <source>
        <dbReference type="Proteomes" id="UP000007590"/>
    </source>
</evidence>
<dbReference type="Proteomes" id="UP000007590">
    <property type="component" value="Chromosome"/>
</dbReference>
<gene>
    <name evidence="4" type="ordered locus">Solca_4194</name>
</gene>
<dbReference type="HOGENOM" id="CLU_261521_0_0_10"/>
<reference evidence="4" key="1">
    <citation type="submission" date="2012-02" db="EMBL/GenBank/DDBJ databases">
        <title>The complete genome of Solitalea canadensis DSM 3403.</title>
        <authorList>
            <consortium name="US DOE Joint Genome Institute (JGI-PGF)"/>
            <person name="Lucas S."/>
            <person name="Copeland A."/>
            <person name="Lapidus A."/>
            <person name="Glavina del Rio T."/>
            <person name="Dalin E."/>
            <person name="Tice H."/>
            <person name="Bruce D."/>
            <person name="Goodwin L."/>
            <person name="Pitluck S."/>
            <person name="Peters L."/>
            <person name="Ovchinnikova G."/>
            <person name="Lu M."/>
            <person name="Kyrpides N."/>
            <person name="Mavromatis K."/>
            <person name="Ivanova N."/>
            <person name="Brettin T."/>
            <person name="Detter J.C."/>
            <person name="Han C."/>
            <person name="Larimer F."/>
            <person name="Land M."/>
            <person name="Hauser L."/>
            <person name="Markowitz V."/>
            <person name="Cheng J.-F."/>
            <person name="Hugenholtz P."/>
            <person name="Woyke T."/>
            <person name="Wu D."/>
            <person name="Spring S."/>
            <person name="Schroeder M."/>
            <person name="Kopitz M."/>
            <person name="Brambilla E."/>
            <person name="Klenk H.-P."/>
            <person name="Eisen J.A."/>
        </authorList>
    </citation>
    <scope>NUCLEOTIDE SEQUENCE</scope>
    <source>
        <strain evidence="4">DSM 3403</strain>
    </source>
</reference>
<keyword evidence="2" id="KW-0732">Signal</keyword>
<evidence type="ECO:0000256" key="2">
    <source>
        <dbReference type="SAM" id="SignalP"/>
    </source>
</evidence>
<dbReference type="EMBL" id="CP003349">
    <property type="protein sequence ID" value="AFD09184.1"/>
    <property type="molecule type" value="Genomic_DNA"/>
</dbReference>
<dbReference type="KEGG" id="scn:Solca_4194"/>
<dbReference type="RefSeq" id="WP_014682406.1">
    <property type="nucleotide sequence ID" value="NC_017770.1"/>
</dbReference>